<evidence type="ECO:0000256" key="2">
    <source>
        <dbReference type="ARBA" id="ARBA00022448"/>
    </source>
</evidence>
<dbReference type="GO" id="GO:0005251">
    <property type="term" value="F:delayed rectifier potassium channel activity"/>
    <property type="evidence" value="ECO:0007669"/>
    <property type="project" value="TreeGrafter"/>
</dbReference>
<keyword evidence="6 8" id="KW-0472">Membrane</keyword>
<organism evidence="11 12">
    <name type="scientific">Stylophora pistillata</name>
    <name type="common">Smooth cauliflower coral</name>
    <dbReference type="NCBI Taxonomy" id="50429"/>
    <lineage>
        <taxon>Eukaryota</taxon>
        <taxon>Metazoa</taxon>
        <taxon>Cnidaria</taxon>
        <taxon>Anthozoa</taxon>
        <taxon>Hexacorallia</taxon>
        <taxon>Scleractinia</taxon>
        <taxon>Astrocoeniina</taxon>
        <taxon>Pocilloporidae</taxon>
        <taxon>Stylophora</taxon>
    </lineage>
</organism>
<dbReference type="SUPFAM" id="SSF49899">
    <property type="entry name" value="Concanavalin A-like lectins/glucanases"/>
    <property type="match status" value="1"/>
</dbReference>
<proteinExistence type="predicted"/>
<feature type="signal peptide" evidence="9">
    <location>
        <begin position="1"/>
        <end position="21"/>
    </location>
</feature>
<keyword evidence="12" id="KW-1185">Reference proteome</keyword>
<sequence length="585" mass="66001">MIEILLLYLYVVLHTFTYATGSNITAARSSSSAIEDSSLYFPKKGVDDFISVSGMPRLTNFTVCFWMMSSDPTGTPLSYAVSQQPNELVIDYEKDGFLFTLGKFSSPFQLYVTWKTLPESYWQGIPRGYSIRLQVKHTIHEENKTWTGEFVIVPYSTGALLKGLQTYTTYSLQIAAVTEIGPGPYSREILVGLPDEHLGPSGPGYSKEMYLNAKHFPPRFTRGWREGVWWSFVSMTTVGYGDLHPISVPGRLLGIICFVVGAVISALFVSELTSLVTVFTVNTITNPERGKAIGVINGSLEHRYALRINGSKGTLYYATDALLPGLKSKVLDGALVDFMSVNSFMRDLDDPHFTLYKIVPNRFYYGIKLNGEARHYLGAFKEYLKTMRIENRLQKPKVDQIGVINGSLEHRYAVRINGSKGALYYATDTLLPGLKSKALDGALVDFMSVNSFMRDLDDPHFRVYKILSNRFYYGIKLNGEARHYLEAFKKYLKTMPIENRLQKPKVDQGTFDHSTEAIPTMEAIKFFDPRNFLYQKTLKFTGFAVISLVTGGLVYQAIQIWLKRNAKRADDVKGGQQKGRKIQPF</sequence>
<dbReference type="GO" id="GO:0008076">
    <property type="term" value="C:voltage-gated potassium channel complex"/>
    <property type="evidence" value="ECO:0007669"/>
    <property type="project" value="InterPro"/>
</dbReference>
<evidence type="ECO:0000256" key="1">
    <source>
        <dbReference type="ARBA" id="ARBA00004141"/>
    </source>
</evidence>
<dbReference type="InterPro" id="IPR013783">
    <property type="entry name" value="Ig-like_fold"/>
</dbReference>
<evidence type="ECO:0000256" key="6">
    <source>
        <dbReference type="ARBA" id="ARBA00023136"/>
    </source>
</evidence>
<keyword evidence="4 8" id="KW-1133">Transmembrane helix</keyword>
<dbReference type="Pfam" id="PF00041">
    <property type="entry name" value="fn3"/>
    <property type="match status" value="1"/>
</dbReference>
<comment type="caution">
    <text evidence="11">The sequence shown here is derived from an EMBL/GenBank/DDBJ whole genome shotgun (WGS) entry which is preliminary data.</text>
</comment>
<dbReference type="InterPro" id="IPR036116">
    <property type="entry name" value="FN3_sf"/>
</dbReference>
<protein>
    <submittedName>
        <fullName evidence="11">Potassium voltage-gated channel subfamily G member 3</fullName>
    </submittedName>
</protein>
<dbReference type="PROSITE" id="PS50853">
    <property type="entry name" value="FN3"/>
    <property type="match status" value="1"/>
</dbReference>
<reference evidence="12" key="1">
    <citation type="journal article" date="2017" name="bioRxiv">
        <title>Comparative analysis of the genomes of Stylophora pistillata and Acropora digitifera provides evidence for extensive differences between species of corals.</title>
        <authorList>
            <person name="Voolstra C.R."/>
            <person name="Li Y."/>
            <person name="Liew Y.J."/>
            <person name="Baumgarten S."/>
            <person name="Zoccola D."/>
            <person name="Flot J.-F."/>
            <person name="Tambutte S."/>
            <person name="Allemand D."/>
            <person name="Aranda M."/>
        </authorList>
    </citation>
    <scope>NUCLEOTIDE SEQUENCE [LARGE SCALE GENOMIC DNA]</scope>
</reference>
<gene>
    <name evidence="11" type="primary">Kcng3</name>
    <name evidence="11" type="ORF">AWC38_SpisGene19493</name>
</gene>
<comment type="subcellular location">
    <subcellularLocation>
        <location evidence="1">Membrane</location>
        <topology evidence="1">Multi-pass membrane protein</topology>
    </subcellularLocation>
</comment>
<dbReference type="InterPro" id="IPR028325">
    <property type="entry name" value="VG_K_chnl"/>
</dbReference>
<dbReference type="OrthoDB" id="8871962at2759"/>
<feature type="domain" description="Fibronectin type-III" evidence="10">
    <location>
        <begin position="94"/>
        <end position="196"/>
    </location>
</feature>
<dbReference type="GO" id="GO:0001508">
    <property type="term" value="P:action potential"/>
    <property type="evidence" value="ECO:0007669"/>
    <property type="project" value="TreeGrafter"/>
</dbReference>
<evidence type="ECO:0000256" key="3">
    <source>
        <dbReference type="ARBA" id="ARBA00022692"/>
    </source>
</evidence>
<dbReference type="CDD" id="cd00063">
    <property type="entry name" value="FN3"/>
    <property type="match status" value="1"/>
</dbReference>
<dbReference type="SUPFAM" id="SSF81324">
    <property type="entry name" value="Voltage-gated potassium channels"/>
    <property type="match status" value="1"/>
</dbReference>
<dbReference type="AlphaFoldDB" id="A0A2B4RD16"/>
<evidence type="ECO:0000313" key="12">
    <source>
        <dbReference type="Proteomes" id="UP000225706"/>
    </source>
</evidence>
<evidence type="ECO:0000259" key="10">
    <source>
        <dbReference type="PROSITE" id="PS50853"/>
    </source>
</evidence>
<dbReference type="PANTHER" id="PTHR11537">
    <property type="entry name" value="VOLTAGE-GATED POTASSIUM CHANNEL"/>
    <property type="match status" value="1"/>
</dbReference>
<keyword evidence="2" id="KW-0813">Transport</keyword>
<evidence type="ECO:0000313" key="11">
    <source>
        <dbReference type="EMBL" id="PFX16254.1"/>
    </source>
</evidence>
<evidence type="ECO:0000256" key="9">
    <source>
        <dbReference type="SAM" id="SignalP"/>
    </source>
</evidence>
<dbReference type="InterPro" id="IPR013099">
    <property type="entry name" value="K_chnl_dom"/>
</dbReference>
<keyword evidence="7" id="KW-0407">Ion channel</keyword>
<evidence type="ECO:0000256" key="4">
    <source>
        <dbReference type="ARBA" id="ARBA00022989"/>
    </source>
</evidence>
<dbReference type="SUPFAM" id="SSF53850">
    <property type="entry name" value="Periplasmic binding protein-like II"/>
    <property type="match status" value="1"/>
</dbReference>
<feature type="transmembrane region" description="Helical" evidence="8">
    <location>
        <begin position="540"/>
        <end position="562"/>
    </location>
</feature>
<dbReference type="EMBL" id="LSMT01000561">
    <property type="protein sequence ID" value="PFX16254.1"/>
    <property type="molecule type" value="Genomic_DNA"/>
</dbReference>
<evidence type="ECO:0000256" key="8">
    <source>
        <dbReference type="SAM" id="Phobius"/>
    </source>
</evidence>
<dbReference type="Gene3D" id="1.10.287.70">
    <property type="match status" value="1"/>
</dbReference>
<feature type="chain" id="PRO_5012857779" evidence="9">
    <location>
        <begin position="22"/>
        <end position="585"/>
    </location>
</feature>
<keyword evidence="9" id="KW-0732">Signal</keyword>
<dbReference type="STRING" id="50429.A0A2B4RD16"/>
<name>A0A2B4RD16_STYPI</name>
<accession>A0A2B4RD16</accession>
<evidence type="ECO:0000256" key="7">
    <source>
        <dbReference type="ARBA" id="ARBA00023303"/>
    </source>
</evidence>
<keyword evidence="5" id="KW-0406">Ion transport</keyword>
<keyword evidence="3 8" id="KW-0812">Transmembrane</keyword>
<evidence type="ECO:0000256" key="5">
    <source>
        <dbReference type="ARBA" id="ARBA00023065"/>
    </source>
</evidence>
<dbReference type="InterPro" id="IPR013320">
    <property type="entry name" value="ConA-like_dom_sf"/>
</dbReference>
<dbReference type="SUPFAM" id="SSF49265">
    <property type="entry name" value="Fibronectin type III"/>
    <property type="match status" value="1"/>
</dbReference>
<dbReference type="Pfam" id="PF07885">
    <property type="entry name" value="Ion_trans_2"/>
    <property type="match status" value="1"/>
</dbReference>
<dbReference type="Proteomes" id="UP000225706">
    <property type="component" value="Unassembled WGS sequence"/>
</dbReference>
<dbReference type="InterPro" id="IPR003961">
    <property type="entry name" value="FN3_dom"/>
</dbReference>
<dbReference type="PANTHER" id="PTHR11537:SF252">
    <property type="entry name" value="POTASSIUM VOLTAGE-GATED CHANNEL PROTEIN SHAW"/>
    <property type="match status" value="1"/>
</dbReference>
<dbReference type="Gene3D" id="2.60.40.10">
    <property type="entry name" value="Immunoglobulins"/>
    <property type="match status" value="1"/>
</dbReference>